<evidence type="ECO:0000313" key="1">
    <source>
        <dbReference type="EMBL" id="JAD92743.1"/>
    </source>
</evidence>
<protein>
    <submittedName>
        <fullName evidence="1">Uncharacterized protein</fullName>
    </submittedName>
</protein>
<reference evidence="1" key="2">
    <citation type="journal article" date="2015" name="Data Brief">
        <title>Shoot transcriptome of the giant reed, Arundo donax.</title>
        <authorList>
            <person name="Barrero R.A."/>
            <person name="Guerrero F.D."/>
            <person name="Moolhuijzen P."/>
            <person name="Goolsby J.A."/>
            <person name="Tidwell J."/>
            <person name="Bellgard S.E."/>
            <person name="Bellgard M.I."/>
        </authorList>
    </citation>
    <scope>NUCLEOTIDE SEQUENCE</scope>
    <source>
        <tissue evidence="1">Shoot tissue taken approximately 20 cm above the soil surface</tissue>
    </source>
</reference>
<proteinExistence type="predicted"/>
<reference evidence="1" key="1">
    <citation type="submission" date="2014-09" db="EMBL/GenBank/DDBJ databases">
        <authorList>
            <person name="Magalhaes I.L.F."/>
            <person name="Oliveira U."/>
            <person name="Santos F.R."/>
            <person name="Vidigal T.H.D.A."/>
            <person name="Brescovit A.D."/>
            <person name="Santos A.J."/>
        </authorList>
    </citation>
    <scope>NUCLEOTIDE SEQUENCE</scope>
    <source>
        <tissue evidence="1">Shoot tissue taken approximately 20 cm above the soil surface</tissue>
    </source>
</reference>
<sequence>MEYYGILETIKKYSENQNCSRLKSVTSSLSDSMYSILSTINSLNVFEEKNIGTIRYDKLHLQPYK</sequence>
<dbReference type="EMBL" id="GBRH01205152">
    <property type="protein sequence ID" value="JAD92743.1"/>
    <property type="molecule type" value="Transcribed_RNA"/>
</dbReference>
<dbReference type="AlphaFoldDB" id="A0A0A9E154"/>
<organism evidence="1">
    <name type="scientific">Arundo donax</name>
    <name type="common">Giant reed</name>
    <name type="synonym">Donax arundinaceus</name>
    <dbReference type="NCBI Taxonomy" id="35708"/>
    <lineage>
        <taxon>Eukaryota</taxon>
        <taxon>Viridiplantae</taxon>
        <taxon>Streptophyta</taxon>
        <taxon>Embryophyta</taxon>
        <taxon>Tracheophyta</taxon>
        <taxon>Spermatophyta</taxon>
        <taxon>Magnoliopsida</taxon>
        <taxon>Liliopsida</taxon>
        <taxon>Poales</taxon>
        <taxon>Poaceae</taxon>
        <taxon>PACMAD clade</taxon>
        <taxon>Arundinoideae</taxon>
        <taxon>Arundineae</taxon>
        <taxon>Arundo</taxon>
    </lineage>
</organism>
<accession>A0A0A9E154</accession>
<name>A0A0A9E154_ARUDO</name>